<name>A0A5C6DPW8_9BACT</name>
<dbReference type="EMBL" id="SJPV01000004">
    <property type="protein sequence ID" value="TWU38275.1"/>
    <property type="molecule type" value="Genomic_DNA"/>
</dbReference>
<accession>A0A5C6DPW8</accession>
<keyword evidence="1" id="KW-0808">Transferase</keyword>
<dbReference type="GO" id="GO:0016740">
    <property type="term" value="F:transferase activity"/>
    <property type="evidence" value="ECO:0007669"/>
    <property type="project" value="UniProtKB-KW"/>
</dbReference>
<protein>
    <submittedName>
        <fullName evidence="3">Tellurite resistance protein TehB</fullName>
    </submittedName>
</protein>
<evidence type="ECO:0000259" key="2">
    <source>
        <dbReference type="Pfam" id="PF13649"/>
    </source>
</evidence>
<evidence type="ECO:0000256" key="1">
    <source>
        <dbReference type="ARBA" id="ARBA00022679"/>
    </source>
</evidence>
<evidence type="ECO:0000313" key="4">
    <source>
        <dbReference type="Proteomes" id="UP000319143"/>
    </source>
</evidence>
<evidence type="ECO:0000313" key="3">
    <source>
        <dbReference type="EMBL" id="TWU38275.1"/>
    </source>
</evidence>
<proteinExistence type="predicted"/>
<dbReference type="InterPro" id="IPR029063">
    <property type="entry name" value="SAM-dependent_MTases_sf"/>
</dbReference>
<dbReference type="OrthoDB" id="9804312at2"/>
<gene>
    <name evidence="3" type="ORF">Poly41_27510</name>
</gene>
<dbReference type="CDD" id="cd02440">
    <property type="entry name" value="AdoMet_MTases"/>
    <property type="match status" value="1"/>
</dbReference>
<dbReference type="AlphaFoldDB" id="A0A5C6DPW8"/>
<keyword evidence="4" id="KW-1185">Reference proteome</keyword>
<dbReference type="Proteomes" id="UP000319143">
    <property type="component" value="Unassembled WGS sequence"/>
</dbReference>
<dbReference type="Pfam" id="PF13649">
    <property type="entry name" value="Methyltransf_25"/>
    <property type="match status" value="1"/>
</dbReference>
<dbReference type="Gene3D" id="3.40.50.150">
    <property type="entry name" value="Vaccinia Virus protein VP39"/>
    <property type="match status" value="1"/>
</dbReference>
<dbReference type="InterPro" id="IPR041698">
    <property type="entry name" value="Methyltransf_25"/>
</dbReference>
<reference evidence="3 4" key="1">
    <citation type="submission" date="2019-02" db="EMBL/GenBank/DDBJ databases">
        <title>Deep-cultivation of Planctomycetes and their phenomic and genomic characterization uncovers novel biology.</title>
        <authorList>
            <person name="Wiegand S."/>
            <person name="Jogler M."/>
            <person name="Boedeker C."/>
            <person name="Pinto D."/>
            <person name="Vollmers J."/>
            <person name="Rivas-Marin E."/>
            <person name="Kohn T."/>
            <person name="Peeters S.H."/>
            <person name="Heuer A."/>
            <person name="Rast P."/>
            <person name="Oberbeckmann S."/>
            <person name="Bunk B."/>
            <person name="Jeske O."/>
            <person name="Meyerdierks A."/>
            <person name="Storesund J.E."/>
            <person name="Kallscheuer N."/>
            <person name="Luecker S."/>
            <person name="Lage O.M."/>
            <person name="Pohl T."/>
            <person name="Merkel B.J."/>
            <person name="Hornburger P."/>
            <person name="Mueller R.-W."/>
            <person name="Bruemmer F."/>
            <person name="Labrenz M."/>
            <person name="Spormann A.M."/>
            <person name="Op Den Camp H."/>
            <person name="Overmann J."/>
            <person name="Amann R."/>
            <person name="Jetten M.S.M."/>
            <person name="Mascher T."/>
            <person name="Medema M.H."/>
            <person name="Devos D.P."/>
            <person name="Kaster A.-K."/>
            <person name="Ovreas L."/>
            <person name="Rohde M."/>
            <person name="Galperin M.Y."/>
            <person name="Jogler C."/>
        </authorList>
    </citation>
    <scope>NUCLEOTIDE SEQUENCE [LARGE SCALE GENOMIC DNA]</scope>
    <source>
        <strain evidence="3 4">Poly41</strain>
    </source>
</reference>
<dbReference type="RefSeq" id="WP_146526612.1">
    <property type="nucleotide sequence ID" value="NZ_SJPV01000004.1"/>
</dbReference>
<comment type="caution">
    <text evidence="3">The sequence shown here is derived from an EMBL/GenBank/DDBJ whole genome shotgun (WGS) entry which is preliminary data.</text>
</comment>
<feature type="domain" description="Methyltransferase" evidence="2">
    <location>
        <begin position="36"/>
        <end position="128"/>
    </location>
</feature>
<dbReference type="SUPFAM" id="SSF53335">
    <property type="entry name" value="S-adenosyl-L-methionine-dependent methyltransferases"/>
    <property type="match status" value="1"/>
</dbReference>
<dbReference type="PANTHER" id="PTHR43861">
    <property type="entry name" value="TRANS-ACONITATE 2-METHYLTRANSFERASE-RELATED"/>
    <property type="match status" value="1"/>
</dbReference>
<dbReference type="PANTHER" id="PTHR43861:SF3">
    <property type="entry name" value="PUTATIVE (AFU_ORTHOLOGUE AFUA_2G14390)-RELATED"/>
    <property type="match status" value="1"/>
</dbReference>
<sequence length="199" mass="21648">MKNHWNERYSTPGFAYGTEPNDFLTSVAHRLPLGPVLSLAEGEGRNAVYLAKLGFDVTAVDQSEVGLEKALEFACDQDVSIKTVQADLRDYVIQPNSWSAIISIFCHLPESIRVSLHSSVATGLRSGGMFVLEAYTPEQCGRGTGGPPTPDLMMSLSGLHKELAGLEFLHGCELKREVVEGRYHTGVGSVVQILASRTR</sequence>
<organism evidence="3 4">
    <name type="scientific">Novipirellula artificiosorum</name>
    <dbReference type="NCBI Taxonomy" id="2528016"/>
    <lineage>
        <taxon>Bacteria</taxon>
        <taxon>Pseudomonadati</taxon>
        <taxon>Planctomycetota</taxon>
        <taxon>Planctomycetia</taxon>
        <taxon>Pirellulales</taxon>
        <taxon>Pirellulaceae</taxon>
        <taxon>Novipirellula</taxon>
    </lineage>
</organism>